<dbReference type="GO" id="GO:0015171">
    <property type="term" value="F:amino acid transmembrane transporter activity"/>
    <property type="evidence" value="ECO:0007669"/>
    <property type="project" value="TreeGrafter"/>
</dbReference>
<gene>
    <name evidence="7" type="ORF">BJF93_00915</name>
</gene>
<dbReference type="AlphaFoldDB" id="A0A1Q9B0N5"/>
<feature type="transmembrane region" description="Helical" evidence="6">
    <location>
        <begin position="67"/>
        <end position="86"/>
    </location>
</feature>
<feature type="transmembrane region" description="Helical" evidence="6">
    <location>
        <begin position="6"/>
        <end position="26"/>
    </location>
</feature>
<comment type="subcellular location">
    <subcellularLocation>
        <location evidence="1">Cell membrane</location>
        <topology evidence="1">Multi-pass membrane protein</topology>
    </subcellularLocation>
</comment>
<sequence>MKDPELFLAALAMVYVTPGADMVLLLQTSAREGRRAAIATAIGLALARAGHVCLAACGLAALLKTSAVAFDTLRFAGALYLIWLGLRMVRTSALTHAEPTHAEGASRTTDVASAVSRGFFTNIMNPKALFFCSILLPQFIVSTAHGLAGQFFLLGAILVGMGLCFDMIYAHAGLRLGGWLERHPLTQRLQSGMFSILLIGFGLKLAFISRLS</sequence>
<evidence type="ECO:0000256" key="2">
    <source>
        <dbReference type="ARBA" id="ARBA00022475"/>
    </source>
</evidence>
<evidence type="ECO:0000256" key="6">
    <source>
        <dbReference type="SAM" id="Phobius"/>
    </source>
</evidence>
<organism evidence="7 8">
    <name type="scientific">Xaviernesmea oryzae</name>
    <dbReference type="NCBI Taxonomy" id="464029"/>
    <lineage>
        <taxon>Bacteria</taxon>
        <taxon>Pseudomonadati</taxon>
        <taxon>Pseudomonadota</taxon>
        <taxon>Alphaproteobacteria</taxon>
        <taxon>Hyphomicrobiales</taxon>
        <taxon>Rhizobiaceae</taxon>
        <taxon>Rhizobium/Agrobacterium group</taxon>
        <taxon>Xaviernesmea</taxon>
    </lineage>
</organism>
<keyword evidence="8" id="KW-1185">Reference proteome</keyword>
<keyword evidence="3 6" id="KW-0812">Transmembrane</keyword>
<evidence type="ECO:0000313" key="7">
    <source>
        <dbReference type="EMBL" id="OLP61523.1"/>
    </source>
</evidence>
<evidence type="ECO:0000256" key="4">
    <source>
        <dbReference type="ARBA" id="ARBA00022989"/>
    </source>
</evidence>
<keyword evidence="5 6" id="KW-0472">Membrane</keyword>
<dbReference type="OrthoDB" id="9804822at2"/>
<proteinExistence type="predicted"/>
<feature type="transmembrane region" description="Helical" evidence="6">
    <location>
        <begin position="151"/>
        <end position="170"/>
    </location>
</feature>
<accession>A0A1Q9B0N5</accession>
<dbReference type="PANTHER" id="PTHR30086:SF20">
    <property type="entry name" value="ARGININE EXPORTER PROTEIN ARGO-RELATED"/>
    <property type="match status" value="1"/>
</dbReference>
<feature type="transmembrane region" description="Helical" evidence="6">
    <location>
        <begin position="38"/>
        <end position="61"/>
    </location>
</feature>
<dbReference type="InterPro" id="IPR001123">
    <property type="entry name" value="LeuE-type"/>
</dbReference>
<dbReference type="PANTHER" id="PTHR30086">
    <property type="entry name" value="ARGININE EXPORTER PROTEIN ARGO"/>
    <property type="match status" value="1"/>
</dbReference>
<keyword evidence="2" id="KW-1003">Cell membrane</keyword>
<reference evidence="7 8" key="1">
    <citation type="submission" date="2016-09" db="EMBL/GenBank/DDBJ databases">
        <title>Rhizobium sp. nov., a novel species isolated from the rice rhizosphere.</title>
        <authorList>
            <person name="Zhao J."/>
            <person name="Zhang X."/>
        </authorList>
    </citation>
    <scope>NUCLEOTIDE SEQUENCE [LARGE SCALE GENOMIC DNA]</scope>
    <source>
        <strain evidence="7 8">1.7048</strain>
    </source>
</reference>
<dbReference type="GO" id="GO:0005886">
    <property type="term" value="C:plasma membrane"/>
    <property type="evidence" value="ECO:0007669"/>
    <property type="project" value="UniProtKB-SubCell"/>
</dbReference>
<dbReference type="Proteomes" id="UP000186364">
    <property type="component" value="Unassembled WGS sequence"/>
</dbReference>
<evidence type="ECO:0000313" key="8">
    <source>
        <dbReference type="Proteomes" id="UP000186364"/>
    </source>
</evidence>
<name>A0A1Q9B0N5_9HYPH</name>
<keyword evidence="4 6" id="KW-1133">Transmembrane helix</keyword>
<evidence type="ECO:0000256" key="5">
    <source>
        <dbReference type="ARBA" id="ARBA00023136"/>
    </source>
</evidence>
<feature type="transmembrane region" description="Helical" evidence="6">
    <location>
        <begin position="191"/>
        <end position="209"/>
    </location>
</feature>
<evidence type="ECO:0000256" key="1">
    <source>
        <dbReference type="ARBA" id="ARBA00004651"/>
    </source>
</evidence>
<comment type="caution">
    <text evidence="7">The sequence shown here is derived from an EMBL/GenBank/DDBJ whole genome shotgun (WGS) entry which is preliminary data.</text>
</comment>
<dbReference type="EMBL" id="MKIP01000032">
    <property type="protein sequence ID" value="OLP61523.1"/>
    <property type="molecule type" value="Genomic_DNA"/>
</dbReference>
<evidence type="ECO:0000256" key="3">
    <source>
        <dbReference type="ARBA" id="ARBA00022692"/>
    </source>
</evidence>
<protein>
    <submittedName>
        <fullName evidence="7">Lysine transporter LysE</fullName>
    </submittedName>
</protein>
<dbReference type="Pfam" id="PF01810">
    <property type="entry name" value="LysE"/>
    <property type="match status" value="1"/>
</dbReference>
<dbReference type="PIRSF" id="PIRSF006324">
    <property type="entry name" value="LeuE"/>
    <property type="match status" value="1"/>
</dbReference>